<dbReference type="EMBL" id="ABXB03000003">
    <property type="protein sequence ID" value="EFA22499.1"/>
    <property type="molecule type" value="Genomic_DNA"/>
</dbReference>
<gene>
    <name evidence="1" type="ORF">BIFGAL_03523</name>
</gene>
<organism evidence="1 2">
    <name type="scientific">Bifidobacterium gallicum DSM 20093 = LMG 11596</name>
    <dbReference type="NCBI Taxonomy" id="561180"/>
    <lineage>
        <taxon>Bacteria</taxon>
        <taxon>Bacillati</taxon>
        <taxon>Actinomycetota</taxon>
        <taxon>Actinomycetes</taxon>
        <taxon>Bifidobacteriales</taxon>
        <taxon>Bifidobacteriaceae</taxon>
        <taxon>Bifidobacterium</taxon>
    </lineage>
</organism>
<sequence length="58" mass="6320">MQFRAEKCGFPDQVGKRRCSFVLGSAVFLTGLVRGDAISEWGSVVFLTTLVRGDAVLK</sequence>
<dbReference type="AlphaFoldDB" id="D1NUJ8"/>
<evidence type="ECO:0000313" key="2">
    <source>
        <dbReference type="Proteomes" id="UP000003656"/>
    </source>
</evidence>
<evidence type="ECO:0000313" key="1">
    <source>
        <dbReference type="EMBL" id="EFA22499.1"/>
    </source>
</evidence>
<protein>
    <submittedName>
        <fullName evidence="1">Uncharacterized protein</fullName>
    </submittedName>
</protein>
<proteinExistence type="predicted"/>
<comment type="caution">
    <text evidence="1">The sequence shown here is derived from an EMBL/GenBank/DDBJ whole genome shotgun (WGS) entry which is preliminary data.</text>
</comment>
<accession>D1NUJ8</accession>
<name>D1NUJ8_9BIFI</name>
<dbReference type="Proteomes" id="UP000003656">
    <property type="component" value="Unassembled WGS sequence"/>
</dbReference>
<reference evidence="1 2" key="1">
    <citation type="submission" date="2009-11" db="EMBL/GenBank/DDBJ databases">
        <authorList>
            <person name="Weinstock G."/>
            <person name="Sodergren E."/>
            <person name="Clifton S."/>
            <person name="Fulton L."/>
            <person name="Fulton B."/>
            <person name="Courtney L."/>
            <person name="Fronick C."/>
            <person name="Harrison M."/>
            <person name="Strong C."/>
            <person name="Farmer C."/>
            <person name="Delahaunty K."/>
            <person name="Markovic C."/>
            <person name="Hall O."/>
            <person name="Minx P."/>
            <person name="Tomlinson C."/>
            <person name="Mitreva M."/>
            <person name="Nelson J."/>
            <person name="Hou S."/>
            <person name="Wollam A."/>
            <person name="Pepin K.H."/>
            <person name="Johnson M."/>
            <person name="Bhonagiri V."/>
            <person name="Nash W.E."/>
            <person name="Warren W."/>
            <person name="Chinwalla A."/>
            <person name="Mardis E.R."/>
            <person name="Wilson R.K."/>
        </authorList>
    </citation>
    <scope>NUCLEOTIDE SEQUENCE [LARGE SCALE GENOMIC DNA]</scope>
    <source>
        <strain evidence="1 2">DSM 20093</strain>
    </source>
</reference>
<dbReference type="STRING" id="561180.BIFGAL_03523"/>